<organism evidence="1 2">
    <name type="scientific">Marichromatium gracile</name>
    <name type="common">Chromatium gracile</name>
    <dbReference type="NCBI Taxonomy" id="1048"/>
    <lineage>
        <taxon>Bacteria</taxon>
        <taxon>Pseudomonadati</taxon>
        <taxon>Pseudomonadota</taxon>
        <taxon>Gammaproteobacteria</taxon>
        <taxon>Chromatiales</taxon>
        <taxon>Chromatiaceae</taxon>
        <taxon>Marichromatium</taxon>
    </lineage>
</organism>
<protein>
    <recommendedName>
        <fullName evidence="3">DUF4154 domain-containing protein</fullName>
    </recommendedName>
</protein>
<reference evidence="1 2" key="1">
    <citation type="submission" date="2016-02" db="EMBL/GenBank/DDBJ databases">
        <title>Genome sequence of Marichromatium gracile YL-28, a purple sulfur bacterium.</title>
        <authorList>
            <person name="Zhao C."/>
            <person name="Hong X."/>
            <person name="Chen S."/>
            <person name="Yang S."/>
        </authorList>
    </citation>
    <scope>NUCLEOTIDE SEQUENCE [LARGE SCALE GENOMIC DNA]</scope>
    <source>
        <strain evidence="1 2">YL28</strain>
    </source>
</reference>
<evidence type="ECO:0008006" key="3">
    <source>
        <dbReference type="Google" id="ProtNLM"/>
    </source>
</evidence>
<evidence type="ECO:0000313" key="1">
    <source>
        <dbReference type="EMBL" id="KXX63985.1"/>
    </source>
</evidence>
<keyword evidence="2" id="KW-1185">Reference proteome</keyword>
<sequence>MSRGRVLITRLALCWPLLLGVWLYGGQAVAERTGLWPEDEQRLRVGLKLFPACLGALEGLERHLGAGDVLHVVVVYEGALDTARQAAQVLGGVASVRDHPLRVETLPAHELDAERWRRGPPGAVFVATPGLSSGQLRAWSREHGVLVFSPFAGDVERGAVAGLHVADRILPLVNLGQAERAGIRFRSFFLQVAKIHE</sequence>
<dbReference type="Proteomes" id="UP000075766">
    <property type="component" value="Unassembled WGS sequence"/>
</dbReference>
<accession>A0ABR5VF42</accession>
<proteinExistence type="predicted"/>
<evidence type="ECO:0000313" key="2">
    <source>
        <dbReference type="Proteomes" id="UP000075766"/>
    </source>
</evidence>
<gene>
    <name evidence="1" type="ORF">AY586_15230</name>
</gene>
<dbReference type="EMBL" id="LSYU01000069">
    <property type="protein sequence ID" value="KXX63985.1"/>
    <property type="molecule type" value="Genomic_DNA"/>
</dbReference>
<name>A0ABR5VF42_MARGR</name>
<comment type="caution">
    <text evidence="1">The sequence shown here is derived from an EMBL/GenBank/DDBJ whole genome shotgun (WGS) entry which is preliminary data.</text>
</comment>